<keyword evidence="6" id="KW-0411">Iron-sulfur</keyword>
<dbReference type="OrthoDB" id="9795504at2"/>
<organism evidence="8 9">
    <name type="scientific">Paludibacter jiangxiensis</name>
    <dbReference type="NCBI Taxonomy" id="681398"/>
    <lineage>
        <taxon>Bacteria</taxon>
        <taxon>Pseudomonadati</taxon>
        <taxon>Bacteroidota</taxon>
        <taxon>Bacteroidia</taxon>
        <taxon>Bacteroidales</taxon>
        <taxon>Paludibacteraceae</taxon>
        <taxon>Paludibacter</taxon>
    </lineage>
</organism>
<keyword evidence="4" id="KW-0479">Metal-binding</keyword>
<evidence type="ECO:0000256" key="3">
    <source>
        <dbReference type="ARBA" id="ARBA00022691"/>
    </source>
</evidence>
<evidence type="ECO:0000256" key="2">
    <source>
        <dbReference type="ARBA" id="ARBA00022485"/>
    </source>
</evidence>
<keyword evidence="9" id="KW-1185">Reference proteome</keyword>
<name>A0A170YAA5_9BACT</name>
<dbReference type="EMBL" id="BDCR01000001">
    <property type="protein sequence ID" value="GAT61633.1"/>
    <property type="molecule type" value="Genomic_DNA"/>
</dbReference>
<evidence type="ECO:0000256" key="1">
    <source>
        <dbReference type="ARBA" id="ARBA00001966"/>
    </source>
</evidence>
<dbReference type="InterPro" id="IPR013785">
    <property type="entry name" value="Aldolase_TIM"/>
</dbReference>
<dbReference type="AlphaFoldDB" id="A0A170YAA5"/>
<dbReference type="SFLD" id="SFLDS00029">
    <property type="entry name" value="Radical_SAM"/>
    <property type="match status" value="1"/>
</dbReference>
<evidence type="ECO:0000313" key="8">
    <source>
        <dbReference type="EMBL" id="GAT61633.1"/>
    </source>
</evidence>
<dbReference type="GO" id="GO:0003824">
    <property type="term" value="F:catalytic activity"/>
    <property type="evidence" value="ECO:0007669"/>
    <property type="project" value="InterPro"/>
</dbReference>
<protein>
    <submittedName>
        <fullName evidence="8">Wyosine [tRNA(Phe)-imidazoG37] synthetase</fullName>
    </submittedName>
</protein>
<evidence type="ECO:0000256" key="4">
    <source>
        <dbReference type="ARBA" id="ARBA00022723"/>
    </source>
</evidence>
<dbReference type="Gene3D" id="3.20.20.70">
    <property type="entry name" value="Aldolase class I"/>
    <property type="match status" value="1"/>
</dbReference>
<dbReference type="PANTHER" id="PTHR43787:SF11">
    <property type="entry name" value="UPF0026 PROTEIN SLR1464"/>
    <property type="match status" value="1"/>
</dbReference>
<dbReference type="Proteomes" id="UP000076586">
    <property type="component" value="Unassembled WGS sequence"/>
</dbReference>
<reference evidence="9" key="2">
    <citation type="journal article" date="2017" name="Genome Announc.">
        <title>Draft genome sequence of Paludibacter jiangxiensis NM7(T), a propionate-producing fermentative bacterium.</title>
        <authorList>
            <person name="Qiu Y.-L."/>
            <person name="Tourlousse D.M."/>
            <person name="Matsuura N."/>
            <person name="Ohashi A."/>
            <person name="Sekiguchi Y."/>
        </authorList>
    </citation>
    <scope>NUCLEOTIDE SEQUENCE [LARGE SCALE GENOMIC DNA]</scope>
    <source>
        <strain evidence="9">NM7</strain>
    </source>
</reference>
<dbReference type="PANTHER" id="PTHR43787">
    <property type="entry name" value="FEMO COFACTOR BIOSYNTHESIS PROTEIN NIFB-RELATED"/>
    <property type="match status" value="1"/>
</dbReference>
<dbReference type="SFLD" id="SFLDG01083">
    <property type="entry name" value="Uncharacterised_Radical_SAM_Su"/>
    <property type="match status" value="1"/>
</dbReference>
<dbReference type="InterPro" id="IPR007197">
    <property type="entry name" value="rSAM"/>
</dbReference>
<reference evidence="9" key="1">
    <citation type="submission" date="2016-04" db="EMBL/GenBank/DDBJ databases">
        <title>Draft genome sequence of Paludibacter jiangxiensis strain NM7.</title>
        <authorList>
            <person name="Qiu Y."/>
            <person name="Matsuura N."/>
            <person name="Ohashi A."/>
            <person name="Tourlousse M.D."/>
            <person name="Sekiguchi Y."/>
        </authorList>
    </citation>
    <scope>NUCLEOTIDE SEQUENCE [LARGE SCALE GENOMIC DNA]</scope>
    <source>
        <strain evidence="9">NM7</strain>
    </source>
</reference>
<keyword evidence="2" id="KW-0004">4Fe-4S</keyword>
<dbReference type="GO" id="GO:0046872">
    <property type="term" value="F:metal ion binding"/>
    <property type="evidence" value="ECO:0007669"/>
    <property type="project" value="UniProtKB-KW"/>
</dbReference>
<sequence>MPTFLFDKIVFGPVKSRRLGTSLGINLLPVNAKICTFNCIYCECGFNFKPQEAHIPTREEVKNALRIALSEMKVDSKKLDVITFAGNGEPTMHTDFAGIVDDTIALRNEFFPEAKISVLSNSTLIHKPSVFDALNKVDNNILKLDSVFDQTIRLLNQPGSATFSGKWLIEHLKRFNGNLIIQTLFLQGEIEGQQIDNTTEEELSAWLDAVNEIRPKQVMIYTLARDTPVQALKKASHKQLSHIAERVKALGIEISVSE</sequence>
<comment type="caution">
    <text evidence="8">The sequence shown here is derived from an EMBL/GenBank/DDBJ whole genome shotgun (WGS) entry which is preliminary data.</text>
</comment>
<feature type="domain" description="Radical SAM core" evidence="7">
    <location>
        <begin position="34"/>
        <end position="156"/>
    </location>
</feature>
<dbReference type="CDD" id="cd01335">
    <property type="entry name" value="Radical_SAM"/>
    <property type="match status" value="1"/>
</dbReference>
<keyword evidence="3" id="KW-0949">S-adenosyl-L-methionine</keyword>
<evidence type="ECO:0000259" key="7">
    <source>
        <dbReference type="Pfam" id="PF04055"/>
    </source>
</evidence>
<evidence type="ECO:0000313" key="9">
    <source>
        <dbReference type="Proteomes" id="UP000076586"/>
    </source>
</evidence>
<dbReference type="STRING" id="681398.PJIAN_1213"/>
<comment type="cofactor">
    <cofactor evidence="1">
        <name>[4Fe-4S] cluster</name>
        <dbReference type="ChEBI" id="CHEBI:49883"/>
    </cofactor>
</comment>
<evidence type="ECO:0000256" key="6">
    <source>
        <dbReference type="ARBA" id="ARBA00023014"/>
    </source>
</evidence>
<dbReference type="RefSeq" id="WP_068701193.1">
    <property type="nucleotide sequence ID" value="NZ_BDCR01000001.1"/>
</dbReference>
<gene>
    <name evidence="8" type="ORF">PJIAN_1213</name>
</gene>
<dbReference type="InterPro" id="IPR058240">
    <property type="entry name" value="rSAM_sf"/>
</dbReference>
<dbReference type="GO" id="GO:0051539">
    <property type="term" value="F:4 iron, 4 sulfur cluster binding"/>
    <property type="evidence" value="ECO:0007669"/>
    <property type="project" value="UniProtKB-KW"/>
</dbReference>
<evidence type="ECO:0000256" key="5">
    <source>
        <dbReference type="ARBA" id="ARBA00023004"/>
    </source>
</evidence>
<accession>A0A170YAA5</accession>
<proteinExistence type="predicted"/>
<dbReference type="Pfam" id="PF04055">
    <property type="entry name" value="Radical_SAM"/>
    <property type="match status" value="1"/>
</dbReference>
<keyword evidence="5" id="KW-0408">Iron</keyword>
<dbReference type="SUPFAM" id="SSF102114">
    <property type="entry name" value="Radical SAM enzymes"/>
    <property type="match status" value="1"/>
</dbReference>
<dbReference type="InterPro" id="IPR040084">
    <property type="entry name" value="GTPase_Obg"/>
</dbReference>